<reference evidence="1 2" key="1">
    <citation type="submission" date="2017-02" db="EMBL/GenBank/DDBJ databases">
        <title>Complete genome sequences of Mycobacterium kansasii strains isolated from rhesus macaques.</title>
        <authorList>
            <person name="Panda A."/>
            <person name="Nagaraj S."/>
            <person name="Zhao X."/>
            <person name="Tettelin H."/>
            <person name="Detolla L.J."/>
        </authorList>
    </citation>
    <scope>NUCLEOTIDE SEQUENCE [LARGE SCALE GENOMIC DNA]</scope>
    <source>
        <strain evidence="1 2">11-3469</strain>
    </source>
</reference>
<protein>
    <submittedName>
        <fullName evidence="1">Uncharacterized protein</fullName>
    </submittedName>
</protein>
<dbReference type="AlphaFoldDB" id="A0A1V3X625"/>
<proteinExistence type="predicted"/>
<comment type="caution">
    <text evidence="1">The sequence shown here is derived from an EMBL/GenBank/DDBJ whole genome shotgun (WGS) entry which is preliminary data.</text>
</comment>
<sequence length="48" mass="5281">MAAQRDNPAKRNSETRFTAAAASWAVRRCSPIPLVVNEIRGLGRNRAT</sequence>
<evidence type="ECO:0000313" key="2">
    <source>
        <dbReference type="Proteomes" id="UP000188532"/>
    </source>
</evidence>
<accession>A0A1V3X625</accession>
<dbReference type="Proteomes" id="UP000188532">
    <property type="component" value="Unassembled WGS sequence"/>
</dbReference>
<gene>
    <name evidence="1" type="ORF">BZL29_4418</name>
</gene>
<organism evidence="1 2">
    <name type="scientific">Mycobacterium kansasii</name>
    <dbReference type="NCBI Taxonomy" id="1768"/>
    <lineage>
        <taxon>Bacteria</taxon>
        <taxon>Bacillati</taxon>
        <taxon>Actinomycetota</taxon>
        <taxon>Actinomycetes</taxon>
        <taxon>Mycobacteriales</taxon>
        <taxon>Mycobacteriaceae</taxon>
        <taxon>Mycobacterium</taxon>
    </lineage>
</organism>
<name>A0A1V3X625_MYCKA</name>
<dbReference type="EMBL" id="MVBN01000004">
    <property type="protein sequence ID" value="OOK74615.1"/>
    <property type="molecule type" value="Genomic_DNA"/>
</dbReference>
<evidence type="ECO:0000313" key="1">
    <source>
        <dbReference type="EMBL" id="OOK74615.1"/>
    </source>
</evidence>